<reference evidence="2 3" key="1">
    <citation type="journal article" date="2012" name="Nat. Biotechnol.">
        <title>Draft genome sequence of pigeonpea (Cajanus cajan), an orphan legume crop of resource-poor farmers.</title>
        <authorList>
            <person name="Varshney R.K."/>
            <person name="Chen W."/>
            <person name="Li Y."/>
            <person name="Bharti A.K."/>
            <person name="Saxena R.K."/>
            <person name="Schlueter J.A."/>
            <person name="Donoghue M.T."/>
            <person name="Azam S."/>
            <person name="Fan G."/>
            <person name="Whaley A.M."/>
            <person name="Farmer A.D."/>
            <person name="Sheridan J."/>
            <person name="Iwata A."/>
            <person name="Tuteja R."/>
            <person name="Penmetsa R.V."/>
            <person name="Wu W."/>
            <person name="Upadhyaya H.D."/>
            <person name="Yang S.P."/>
            <person name="Shah T."/>
            <person name="Saxena K.B."/>
            <person name="Michael T."/>
            <person name="McCombie W.R."/>
            <person name="Yang B."/>
            <person name="Zhang G."/>
            <person name="Yang H."/>
            <person name="Wang J."/>
            <person name="Spillane C."/>
            <person name="Cook D.R."/>
            <person name="May G.D."/>
            <person name="Xu X."/>
            <person name="Jackson S.A."/>
        </authorList>
    </citation>
    <scope>NUCLEOTIDE SEQUENCE [LARGE SCALE GENOMIC DNA]</scope>
    <source>
        <strain evidence="3">cv. Asha</strain>
    </source>
</reference>
<dbReference type="InterPro" id="IPR053134">
    <property type="entry name" value="RNA-dir_DNA_polymerase"/>
</dbReference>
<dbReference type="Proteomes" id="UP000075243">
    <property type="component" value="Chromosome 3"/>
</dbReference>
<dbReference type="InterPro" id="IPR000477">
    <property type="entry name" value="RT_dom"/>
</dbReference>
<dbReference type="AlphaFoldDB" id="A0A151TXM2"/>
<dbReference type="Gene3D" id="3.30.70.270">
    <property type="match status" value="1"/>
</dbReference>
<dbReference type="Pfam" id="PF00078">
    <property type="entry name" value="RVT_1"/>
    <property type="match status" value="1"/>
</dbReference>
<dbReference type="CDD" id="cd01647">
    <property type="entry name" value="RT_LTR"/>
    <property type="match status" value="1"/>
</dbReference>
<dbReference type="Gramene" id="C.cajan_10748.t">
    <property type="protein sequence ID" value="C.cajan_10748.t"/>
    <property type="gene ID" value="C.cajan_10748"/>
</dbReference>
<feature type="domain" description="Reverse transcriptase" evidence="1">
    <location>
        <begin position="102"/>
        <end position="281"/>
    </location>
</feature>
<evidence type="ECO:0000313" key="2">
    <source>
        <dbReference type="EMBL" id="KYP71786.1"/>
    </source>
</evidence>
<evidence type="ECO:0000313" key="3">
    <source>
        <dbReference type="Proteomes" id="UP000075243"/>
    </source>
</evidence>
<dbReference type="EMBL" id="CM003605">
    <property type="protein sequence ID" value="KYP71786.1"/>
    <property type="molecule type" value="Genomic_DNA"/>
</dbReference>
<gene>
    <name evidence="2" type="ORF">KK1_011059</name>
</gene>
<evidence type="ECO:0000259" key="1">
    <source>
        <dbReference type="PROSITE" id="PS50878"/>
    </source>
</evidence>
<accession>A0A151TXM2</accession>
<dbReference type="PANTHER" id="PTHR24559:SF444">
    <property type="entry name" value="REVERSE TRANSCRIPTASE DOMAIN-CONTAINING PROTEIN"/>
    <property type="match status" value="1"/>
</dbReference>
<dbReference type="SUPFAM" id="SSF56672">
    <property type="entry name" value="DNA/RNA polymerases"/>
    <property type="match status" value="1"/>
</dbReference>
<dbReference type="PANTHER" id="PTHR24559">
    <property type="entry name" value="TRANSPOSON TY3-I GAG-POL POLYPROTEIN"/>
    <property type="match status" value="1"/>
</dbReference>
<dbReference type="Gene3D" id="3.10.10.10">
    <property type="entry name" value="HIV Type 1 Reverse Transcriptase, subunit A, domain 1"/>
    <property type="match status" value="1"/>
</dbReference>
<name>A0A151TXM2_CAJCA</name>
<organism evidence="2 3">
    <name type="scientific">Cajanus cajan</name>
    <name type="common">Pigeon pea</name>
    <name type="synonym">Cajanus indicus</name>
    <dbReference type="NCBI Taxonomy" id="3821"/>
    <lineage>
        <taxon>Eukaryota</taxon>
        <taxon>Viridiplantae</taxon>
        <taxon>Streptophyta</taxon>
        <taxon>Embryophyta</taxon>
        <taxon>Tracheophyta</taxon>
        <taxon>Spermatophyta</taxon>
        <taxon>Magnoliopsida</taxon>
        <taxon>eudicotyledons</taxon>
        <taxon>Gunneridae</taxon>
        <taxon>Pentapetalae</taxon>
        <taxon>rosids</taxon>
        <taxon>fabids</taxon>
        <taxon>Fabales</taxon>
        <taxon>Fabaceae</taxon>
        <taxon>Papilionoideae</taxon>
        <taxon>50 kb inversion clade</taxon>
        <taxon>NPAAA clade</taxon>
        <taxon>indigoferoid/millettioid clade</taxon>
        <taxon>Phaseoleae</taxon>
        <taxon>Cajanus</taxon>
    </lineage>
</organism>
<dbReference type="PROSITE" id="PS50878">
    <property type="entry name" value="RT_POL"/>
    <property type="match status" value="1"/>
</dbReference>
<sequence length="355" mass="40461">MHDHQPDPIDELIEFQIGKKPNQCTKIDKHIEPDVQGKIMSILYENADLFAWSSANMSGIDPNFICHRLAIHREARPISQKQRKIGGERREAVKAETQKLLNVGFIREIKYTTWLANVVMVKKSNGKWRMCVDYTDLNKACPKDAYPLPSIDRLVDGASGYAMLSFLDAYSGYNKIWMSPPDEEHTTFITEQANYCYHVMPFGLKNAGATYQRLVGKVFANQIGRNLEVYVDDMVIKTKSPDNHVRDLEEIFKQIRKHNMRLNPEKCVFGVHGGKFLGFMITCRGIEANPDKCQALINMRSPKNYKEVQSDQCEQAFTNFKQFLSAPPILSKPTYQADLLLYLAVADNAISSTLV</sequence>
<protein>
    <submittedName>
        <fullName evidence="2">Transposon Ty3-G Gag-Pol polyprotein</fullName>
    </submittedName>
</protein>
<dbReference type="InterPro" id="IPR043128">
    <property type="entry name" value="Rev_trsase/Diguanyl_cyclase"/>
</dbReference>
<proteinExistence type="predicted"/>
<keyword evidence="3" id="KW-1185">Reference proteome</keyword>
<dbReference type="InterPro" id="IPR043502">
    <property type="entry name" value="DNA/RNA_pol_sf"/>
</dbReference>